<evidence type="ECO:0000256" key="3">
    <source>
        <dbReference type="ARBA" id="ARBA00022691"/>
    </source>
</evidence>
<keyword evidence="2" id="KW-0808">Transferase</keyword>
<feature type="domain" description="TRAM" evidence="4">
    <location>
        <begin position="1"/>
        <end position="60"/>
    </location>
</feature>
<dbReference type="InterPro" id="IPR002792">
    <property type="entry name" value="TRAM_dom"/>
</dbReference>
<dbReference type="PROSITE" id="PS01231">
    <property type="entry name" value="TRMA_2"/>
    <property type="match status" value="1"/>
</dbReference>
<evidence type="ECO:0000256" key="1">
    <source>
        <dbReference type="ARBA" id="ARBA00022603"/>
    </source>
</evidence>
<dbReference type="GO" id="GO:0070475">
    <property type="term" value="P:rRNA base methylation"/>
    <property type="evidence" value="ECO:0007669"/>
    <property type="project" value="TreeGrafter"/>
</dbReference>
<dbReference type="GO" id="GO:0070041">
    <property type="term" value="F:rRNA (uridine-C5-)-methyltransferase activity"/>
    <property type="evidence" value="ECO:0007669"/>
    <property type="project" value="TreeGrafter"/>
</dbReference>
<keyword evidence="3" id="KW-0949">S-adenosyl-L-methionine</keyword>
<dbReference type="PROSITE" id="PS51687">
    <property type="entry name" value="SAM_MT_RNA_M5U"/>
    <property type="match status" value="1"/>
</dbReference>
<evidence type="ECO:0000259" key="4">
    <source>
        <dbReference type="PROSITE" id="PS50926"/>
    </source>
</evidence>
<dbReference type="PANTHER" id="PTHR11061">
    <property type="entry name" value="RNA M5U METHYLTRANSFERASE"/>
    <property type="match status" value="1"/>
</dbReference>
<evidence type="ECO:0000313" key="5">
    <source>
        <dbReference type="EMBL" id="CAB4570067.1"/>
    </source>
</evidence>
<evidence type="ECO:0000256" key="2">
    <source>
        <dbReference type="ARBA" id="ARBA00022679"/>
    </source>
</evidence>
<dbReference type="InterPro" id="IPR010280">
    <property type="entry name" value="U5_MeTrfase_fam"/>
</dbReference>
<dbReference type="SUPFAM" id="SSF53335">
    <property type="entry name" value="S-adenosyl-L-methionine-dependent methyltransferases"/>
    <property type="match status" value="1"/>
</dbReference>
<dbReference type="SUPFAM" id="SSF50249">
    <property type="entry name" value="Nucleic acid-binding proteins"/>
    <property type="match status" value="1"/>
</dbReference>
<accession>A0A6J6E1D4</accession>
<dbReference type="PROSITE" id="PS50926">
    <property type="entry name" value="TRAM"/>
    <property type="match status" value="1"/>
</dbReference>
<gene>
    <name evidence="5" type="ORF">UFOPK1740_00156</name>
</gene>
<protein>
    <submittedName>
        <fullName evidence="5">Unannotated protein</fullName>
    </submittedName>
</protein>
<sequence>MNAGDLLTLNIEKVAHGGLCVARHDGVVIFVRHALPGEIVEAKLISLAPGKRSWFAQTTRVKKASEKRITPKCEFFKADGCGGCDWQHADSQYQRELKLEVLVEQLERFGQVANARQISSINAVEPSQSNWRTRIRVVANDQGKWGFRKTRSHEVQVVDKCLIADNSINDVLKTLPVGNPDDEILIVKSKEETIVYPVEKRAPSAPNSTQEVDGHDFAVAGDGFWQVHPGAASVLSRQIKESVKGLKVESFADLYAGVGVLAHGLLQEFPLANAIVVEADRSAAQNAKENLKSFKNVQVSSERVDKWVRGVKNKFDVVILDPPRSGAGQTVMQQICRQTLQKIIYIACDPAALARDVLIAKKNGWKLETVVAFDLFPQTHHIESVAVLVHE</sequence>
<dbReference type="EMBL" id="CAEZTU010000004">
    <property type="protein sequence ID" value="CAB4570067.1"/>
    <property type="molecule type" value="Genomic_DNA"/>
</dbReference>
<dbReference type="Gene3D" id="3.40.50.150">
    <property type="entry name" value="Vaccinia Virus protein VP39"/>
    <property type="match status" value="2"/>
</dbReference>
<dbReference type="InterPro" id="IPR012340">
    <property type="entry name" value="NA-bd_OB-fold"/>
</dbReference>
<reference evidence="5" key="1">
    <citation type="submission" date="2020-05" db="EMBL/GenBank/DDBJ databases">
        <authorList>
            <person name="Chiriac C."/>
            <person name="Salcher M."/>
            <person name="Ghai R."/>
            <person name="Kavagutti S V."/>
        </authorList>
    </citation>
    <scope>NUCLEOTIDE SEQUENCE</scope>
</reference>
<dbReference type="AlphaFoldDB" id="A0A6J6E1D4"/>
<name>A0A6J6E1D4_9ZZZZ</name>
<dbReference type="Pfam" id="PF05958">
    <property type="entry name" value="tRNA_U5-meth_tr"/>
    <property type="match status" value="1"/>
</dbReference>
<dbReference type="InterPro" id="IPR030391">
    <property type="entry name" value="MeTrfase_TrmA_CS"/>
</dbReference>
<proteinExistence type="predicted"/>
<dbReference type="CDD" id="cd02440">
    <property type="entry name" value="AdoMet_MTases"/>
    <property type="match status" value="1"/>
</dbReference>
<dbReference type="InterPro" id="IPR029063">
    <property type="entry name" value="SAM-dependent_MTases_sf"/>
</dbReference>
<keyword evidence="1" id="KW-0489">Methyltransferase</keyword>
<organism evidence="5">
    <name type="scientific">freshwater metagenome</name>
    <dbReference type="NCBI Taxonomy" id="449393"/>
    <lineage>
        <taxon>unclassified sequences</taxon>
        <taxon>metagenomes</taxon>
        <taxon>ecological metagenomes</taxon>
    </lineage>
</organism>
<dbReference type="Pfam" id="PF01938">
    <property type="entry name" value="TRAM"/>
    <property type="match status" value="1"/>
</dbReference>
<dbReference type="PANTHER" id="PTHR11061:SF30">
    <property type="entry name" value="TRNA (URACIL(54)-C(5))-METHYLTRANSFERASE"/>
    <property type="match status" value="1"/>
</dbReference>
<dbReference type="Gene3D" id="2.40.50.140">
    <property type="entry name" value="Nucleic acid-binding proteins"/>
    <property type="match status" value="1"/>
</dbReference>